<dbReference type="NCBIfam" id="TIGR01391">
    <property type="entry name" value="dnaG"/>
    <property type="match status" value="1"/>
</dbReference>
<dbReference type="HOGENOM" id="CLU_013501_3_1_3"/>
<dbReference type="GO" id="GO:0006269">
    <property type="term" value="P:DNA replication, synthesis of primer"/>
    <property type="evidence" value="ECO:0007669"/>
    <property type="project" value="UniProtKB-UniRule"/>
</dbReference>
<dbReference type="SUPFAM" id="SSF56731">
    <property type="entry name" value="DNA primase core"/>
    <property type="match status" value="1"/>
</dbReference>
<keyword evidence="9" id="KW-0460">Magnesium</keyword>
<evidence type="ECO:0000256" key="2">
    <source>
        <dbReference type="ARBA" id="ARBA00022515"/>
    </source>
</evidence>
<evidence type="ECO:0000256" key="4">
    <source>
        <dbReference type="ARBA" id="ARBA00022695"/>
    </source>
</evidence>
<dbReference type="FunFam" id="3.90.580.10:FF:000001">
    <property type="entry name" value="DNA primase"/>
    <property type="match status" value="1"/>
</dbReference>
<dbReference type="SMART" id="SM00400">
    <property type="entry name" value="ZnF_CHCC"/>
    <property type="match status" value="1"/>
</dbReference>
<dbReference type="InterPro" id="IPR019475">
    <property type="entry name" value="DNA_primase_DnaB-bd"/>
</dbReference>
<comment type="similarity">
    <text evidence="12 13">Belongs to the DnaG primase family.</text>
</comment>
<evidence type="ECO:0000256" key="10">
    <source>
        <dbReference type="ARBA" id="ARBA00023125"/>
    </source>
</evidence>
<dbReference type="Gene3D" id="3.90.580.10">
    <property type="entry name" value="Zinc finger, CHC2-type domain"/>
    <property type="match status" value="1"/>
</dbReference>
<reference evidence="16 17" key="1">
    <citation type="journal article" date="2013" name="PLoS ONE">
        <title>Cultivation and Complete Genome Sequencing of Gloeobacter kilaueensis sp. nov., from a Lava Cave in Kilauea Caldera, Hawai'i.</title>
        <authorList>
            <person name="Saw J.H."/>
            <person name="Schatz M."/>
            <person name="Brown M.V."/>
            <person name="Kunkel D.D."/>
            <person name="Foster J.S."/>
            <person name="Shick H."/>
            <person name="Christensen S."/>
            <person name="Hou S."/>
            <person name="Wan X."/>
            <person name="Donachie S.P."/>
        </authorList>
    </citation>
    <scope>NUCLEOTIDE SEQUENCE [LARGE SCALE GENOMIC DNA]</scope>
    <source>
        <strain evidence="17">JS</strain>
    </source>
</reference>
<keyword evidence="3 12" id="KW-0808">Transferase</keyword>
<dbReference type="OrthoDB" id="9803773at2"/>
<keyword evidence="5 12" id="KW-0235">DNA replication</keyword>
<comment type="catalytic activity">
    <reaction evidence="12">
        <text>ssDNA + n NTP = ssDNA/pppN(pN)n-1 hybrid + (n-1) diphosphate.</text>
        <dbReference type="EC" id="2.7.7.101"/>
    </reaction>
</comment>
<dbReference type="GO" id="GO:0003677">
    <property type="term" value="F:DNA binding"/>
    <property type="evidence" value="ECO:0007669"/>
    <property type="project" value="UniProtKB-KW"/>
</dbReference>
<evidence type="ECO:0000256" key="9">
    <source>
        <dbReference type="ARBA" id="ARBA00022842"/>
    </source>
</evidence>
<dbReference type="GO" id="GO:0003899">
    <property type="term" value="F:DNA-directed RNA polymerase activity"/>
    <property type="evidence" value="ECO:0007669"/>
    <property type="project" value="UniProtKB-UniRule"/>
</dbReference>
<evidence type="ECO:0000313" key="16">
    <source>
        <dbReference type="EMBL" id="AGY59218.1"/>
    </source>
</evidence>
<dbReference type="InterPro" id="IPR006171">
    <property type="entry name" value="TOPRIM_dom"/>
</dbReference>
<comment type="cofactor">
    <cofactor evidence="12 13 14">
        <name>Zn(2+)</name>
        <dbReference type="ChEBI" id="CHEBI:29105"/>
    </cofactor>
    <text evidence="12 13 14">Binds 1 zinc ion per monomer.</text>
</comment>
<dbReference type="Gene3D" id="3.90.980.10">
    <property type="entry name" value="DNA primase, catalytic core, N-terminal domain"/>
    <property type="match status" value="1"/>
</dbReference>
<evidence type="ECO:0000256" key="14">
    <source>
        <dbReference type="PIRSR" id="PIRSR002811-1"/>
    </source>
</evidence>
<dbReference type="Pfam" id="PF08275">
    <property type="entry name" value="DNAG_N"/>
    <property type="match status" value="1"/>
</dbReference>
<keyword evidence="10 12" id="KW-0238">DNA-binding</keyword>
<sequence>MSAPQLHPRTIDEVRTRAELVDVVSERVVLRKAGRDFKGLCPFHEDRNPSFFVSPTKQIYKCFSCGASGDVFKFVMELDKSSFSEVVLELARRYGVSVQMLGGEQKAEYTRRLSKRQQLGEIVELAAQFYSYALWGERGSEARSYLLAKRALTEKTIRDFRLGYAPQGWQTLYTYLVEQKRFPAALVEEAGLIVARTSGSGYYDRFRHRLMIPICDGKGQVIAFGGRAMGDDEPKYLNSPESELFDKGQTLFALHAAREAVSRTDTAIVVEGYFDAIALHQAGIAQVVATLGTALRADQIKQLLRYSESKRVVLNFDGDQAGIKAAERAIGELRMLAVKSGVQLRILTLPTGKDPDEFLRAHPPQEYLRLAGEAPLWVDWQIERFFAGRDLTSAAELQQVSQQLVELLSGLMGSITRTHYIHLIAGRLSGGNGRLASQLEDELRRRIRTHRWGGDSQRAKKREPFPPACYQAEVQLLQIYLHFPEYREDIHQGLEENELEFSVLHHRQLWQKILELREQMGSDEDVVVALRTLYAGDPELNGRLGQLLWLNEHNRIALMRPRMVIRAGLATLQLDRCERRYAYLNQLCDEAEQRGAWEESDYFVEQRNEEYHRINALKSHLTLKLGESSETVLWQESP</sequence>
<dbReference type="PIRSF" id="PIRSF002811">
    <property type="entry name" value="DnaG"/>
    <property type="match status" value="1"/>
</dbReference>
<dbReference type="Proteomes" id="UP000017396">
    <property type="component" value="Chromosome"/>
</dbReference>
<dbReference type="GO" id="GO:0008270">
    <property type="term" value="F:zinc ion binding"/>
    <property type="evidence" value="ECO:0007669"/>
    <property type="project" value="UniProtKB-UniRule"/>
</dbReference>
<dbReference type="Pfam" id="PF01807">
    <property type="entry name" value="Zn_ribbon_DnaG"/>
    <property type="match status" value="1"/>
</dbReference>
<dbReference type="HAMAP" id="MF_00974">
    <property type="entry name" value="DNA_primase_DnaG"/>
    <property type="match status" value="1"/>
</dbReference>
<dbReference type="PANTHER" id="PTHR30313:SF2">
    <property type="entry name" value="DNA PRIMASE"/>
    <property type="match status" value="1"/>
</dbReference>
<protein>
    <recommendedName>
        <fullName evidence="12 13">DNA primase</fullName>
        <ecNumber evidence="12">2.7.7.101</ecNumber>
    </recommendedName>
</protein>
<keyword evidence="4 12" id="KW-0548">Nucleotidyltransferase</keyword>
<dbReference type="Pfam" id="PF10410">
    <property type="entry name" value="DnaB_bind"/>
    <property type="match status" value="1"/>
</dbReference>
<evidence type="ECO:0000256" key="11">
    <source>
        <dbReference type="ARBA" id="ARBA00023163"/>
    </source>
</evidence>
<dbReference type="Pfam" id="PF13155">
    <property type="entry name" value="Toprim_2"/>
    <property type="match status" value="1"/>
</dbReference>
<evidence type="ECO:0000256" key="5">
    <source>
        <dbReference type="ARBA" id="ARBA00022705"/>
    </source>
</evidence>
<keyword evidence="17" id="KW-1185">Reference proteome</keyword>
<comment type="function">
    <text evidence="12 13">RNA polymerase that catalyzes the synthesis of short RNA molecules used as primers for DNA polymerase during DNA replication.</text>
</comment>
<dbReference type="InterPro" id="IPR037068">
    <property type="entry name" value="DNA_primase_core_N_sf"/>
</dbReference>
<comment type="subunit">
    <text evidence="12">Monomer. Interacts with DnaB.</text>
</comment>
<evidence type="ECO:0000256" key="3">
    <source>
        <dbReference type="ARBA" id="ARBA00022679"/>
    </source>
</evidence>
<evidence type="ECO:0000256" key="1">
    <source>
        <dbReference type="ARBA" id="ARBA00022478"/>
    </source>
</evidence>
<dbReference type="InterPro" id="IPR006295">
    <property type="entry name" value="DNA_primase_DnaG"/>
</dbReference>
<dbReference type="SMART" id="SM00493">
    <property type="entry name" value="TOPRIM"/>
    <property type="match status" value="1"/>
</dbReference>
<dbReference type="GO" id="GO:1990077">
    <property type="term" value="C:primosome complex"/>
    <property type="evidence" value="ECO:0007669"/>
    <property type="project" value="UniProtKB-KW"/>
</dbReference>
<dbReference type="InterPro" id="IPR034151">
    <property type="entry name" value="TOPRIM_DnaG_bac"/>
</dbReference>
<comment type="domain">
    <text evidence="12">Contains an N-terminal zinc-binding domain, a central core domain that contains the primase activity, and a C-terminal DnaB-binding domain.</text>
</comment>
<dbReference type="EC" id="2.7.7.101" evidence="12"/>
<dbReference type="InterPro" id="IPR002694">
    <property type="entry name" value="Znf_CHC2"/>
</dbReference>
<dbReference type="KEGG" id="glj:GKIL_2972"/>
<dbReference type="FunFam" id="3.90.980.10:FF:000001">
    <property type="entry name" value="DNA primase"/>
    <property type="match status" value="1"/>
</dbReference>
<dbReference type="InterPro" id="IPR013264">
    <property type="entry name" value="DNAG_N"/>
</dbReference>
<dbReference type="InterPro" id="IPR036977">
    <property type="entry name" value="DNA_primase_Znf_CHC2"/>
</dbReference>
<dbReference type="GO" id="GO:0000428">
    <property type="term" value="C:DNA-directed RNA polymerase complex"/>
    <property type="evidence" value="ECO:0007669"/>
    <property type="project" value="UniProtKB-KW"/>
</dbReference>
<evidence type="ECO:0000256" key="8">
    <source>
        <dbReference type="ARBA" id="ARBA00022833"/>
    </source>
</evidence>
<dbReference type="PATRIC" id="fig|1183438.3.peg.2929"/>
<dbReference type="CDD" id="cd03364">
    <property type="entry name" value="TOPRIM_DnaG_primases"/>
    <property type="match status" value="1"/>
</dbReference>
<organism evidence="16 17">
    <name type="scientific">Gloeobacter kilaueensis (strain ATCC BAA-2537 / CCAP 1431/1 / ULC 316 / JS1)</name>
    <dbReference type="NCBI Taxonomy" id="1183438"/>
    <lineage>
        <taxon>Bacteria</taxon>
        <taxon>Bacillati</taxon>
        <taxon>Cyanobacteriota</taxon>
        <taxon>Cyanophyceae</taxon>
        <taxon>Gloeobacterales</taxon>
        <taxon>Gloeobacteraceae</taxon>
        <taxon>Gloeobacter</taxon>
    </lineage>
</organism>
<gene>
    <name evidence="12 16" type="primary">dnaG</name>
    <name evidence="16" type="ORF">GKIL_2972</name>
</gene>
<accession>U5QJZ9</accession>
<dbReference type="InterPro" id="IPR050219">
    <property type="entry name" value="DnaG_primase"/>
</dbReference>
<dbReference type="AlphaFoldDB" id="U5QJZ9"/>
<dbReference type="SUPFAM" id="SSF57783">
    <property type="entry name" value="Zinc beta-ribbon"/>
    <property type="match status" value="1"/>
</dbReference>
<dbReference type="eggNOG" id="COG0358">
    <property type="taxonomic scope" value="Bacteria"/>
</dbReference>
<dbReference type="STRING" id="1183438.GKIL_2972"/>
<dbReference type="PANTHER" id="PTHR30313">
    <property type="entry name" value="DNA PRIMASE"/>
    <property type="match status" value="1"/>
</dbReference>
<dbReference type="Gene3D" id="3.40.1360.10">
    <property type="match status" value="1"/>
</dbReference>
<keyword evidence="1 12" id="KW-0240">DNA-directed RNA polymerase</keyword>
<dbReference type="PROSITE" id="PS50880">
    <property type="entry name" value="TOPRIM"/>
    <property type="match status" value="1"/>
</dbReference>
<name>U5QJZ9_GLOK1</name>
<dbReference type="FunFam" id="3.40.1360.10:FF:000002">
    <property type="entry name" value="DNA primase"/>
    <property type="match status" value="1"/>
</dbReference>
<dbReference type="GO" id="GO:0005737">
    <property type="term" value="C:cytoplasm"/>
    <property type="evidence" value="ECO:0007669"/>
    <property type="project" value="TreeGrafter"/>
</dbReference>
<keyword evidence="2 12" id="KW-0639">Primosome</keyword>
<evidence type="ECO:0000259" key="15">
    <source>
        <dbReference type="PROSITE" id="PS50880"/>
    </source>
</evidence>
<evidence type="ECO:0000256" key="13">
    <source>
        <dbReference type="PIRNR" id="PIRNR002811"/>
    </source>
</evidence>
<evidence type="ECO:0000256" key="6">
    <source>
        <dbReference type="ARBA" id="ARBA00022723"/>
    </source>
</evidence>
<dbReference type="InterPro" id="IPR030846">
    <property type="entry name" value="DnaG_bac"/>
</dbReference>
<evidence type="ECO:0000256" key="7">
    <source>
        <dbReference type="ARBA" id="ARBA00022771"/>
    </source>
</evidence>
<dbReference type="RefSeq" id="WP_023174457.1">
    <property type="nucleotide sequence ID" value="NC_022600.1"/>
</dbReference>
<dbReference type="EMBL" id="CP003587">
    <property type="protein sequence ID" value="AGY59218.1"/>
    <property type="molecule type" value="Genomic_DNA"/>
</dbReference>
<keyword evidence="6 12" id="KW-0479">Metal-binding</keyword>
<keyword evidence="7 12" id="KW-0863">Zinc-finger</keyword>
<feature type="domain" description="Toprim" evidence="15">
    <location>
        <begin position="265"/>
        <end position="350"/>
    </location>
</feature>
<evidence type="ECO:0000256" key="12">
    <source>
        <dbReference type="HAMAP-Rule" id="MF_00974"/>
    </source>
</evidence>
<keyword evidence="8 12" id="KW-0862">Zinc</keyword>
<evidence type="ECO:0000313" key="17">
    <source>
        <dbReference type="Proteomes" id="UP000017396"/>
    </source>
</evidence>
<feature type="zinc finger region" description="CHC2-type" evidence="12 14">
    <location>
        <begin position="41"/>
        <end position="65"/>
    </location>
</feature>
<proteinExistence type="inferred from homology"/>
<keyword evidence="11 12" id="KW-0804">Transcription</keyword>